<reference evidence="1" key="1">
    <citation type="journal article" date="2014" name="Front. Microbiol.">
        <title>High frequency of phylogenetically diverse reductive dehalogenase-homologous genes in deep subseafloor sedimentary metagenomes.</title>
        <authorList>
            <person name="Kawai M."/>
            <person name="Futagami T."/>
            <person name="Toyoda A."/>
            <person name="Takaki Y."/>
            <person name="Nishi S."/>
            <person name="Hori S."/>
            <person name="Arai W."/>
            <person name="Tsubouchi T."/>
            <person name="Morono Y."/>
            <person name="Uchiyama I."/>
            <person name="Ito T."/>
            <person name="Fujiyama A."/>
            <person name="Inagaki F."/>
            <person name="Takami H."/>
        </authorList>
    </citation>
    <scope>NUCLEOTIDE SEQUENCE</scope>
    <source>
        <strain evidence="1">Expedition CK06-06</strain>
    </source>
</reference>
<dbReference type="Gene3D" id="3.90.226.10">
    <property type="entry name" value="2-enoyl-CoA Hydratase, Chain A, domain 1"/>
    <property type="match status" value="1"/>
</dbReference>
<evidence type="ECO:0008006" key="2">
    <source>
        <dbReference type="Google" id="ProtNLM"/>
    </source>
</evidence>
<dbReference type="EMBL" id="BARV01044162">
    <property type="protein sequence ID" value="GAI69745.1"/>
    <property type="molecule type" value="Genomic_DNA"/>
</dbReference>
<dbReference type="InterPro" id="IPR023562">
    <property type="entry name" value="ClpP/TepA"/>
</dbReference>
<feature type="non-terminal residue" evidence="1">
    <location>
        <position position="1"/>
    </location>
</feature>
<proteinExistence type="predicted"/>
<dbReference type="InterPro" id="IPR029045">
    <property type="entry name" value="ClpP/crotonase-like_dom_sf"/>
</dbReference>
<organism evidence="1">
    <name type="scientific">marine sediment metagenome</name>
    <dbReference type="NCBI Taxonomy" id="412755"/>
    <lineage>
        <taxon>unclassified sequences</taxon>
        <taxon>metagenomes</taxon>
        <taxon>ecological metagenomes</taxon>
    </lineage>
</organism>
<gene>
    <name evidence="1" type="ORF">S06H3_65524</name>
</gene>
<name>X1S2S8_9ZZZZ</name>
<protein>
    <recommendedName>
        <fullName evidence="2">ATP-dependent Clp protease proteolytic subunit</fullName>
    </recommendedName>
</protein>
<comment type="caution">
    <text evidence="1">The sequence shown here is derived from an EMBL/GenBank/DDBJ whole genome shotgun (WGS) entry which is preliminary data.</text>
</comment>
<evidence type="ECO:0000313" key="1">
    <source>
        <dbReference type="EMBL" id="GAI69745.1"/>
    </source>
</evidence>
<sequence length="61" mass="6970">KNERETICRIIADNTGKRLEDVEQDMFSGITLTAEQAKDYGLVHEIKSELFEKQAEVITIT</sequence>
<dbReference type="SUPFAM" id="SSF52096">
    <property type="entry name" value="ClpP/crotonase"/>
    <property type="match status" value="1"/>
</dbReference>
<accession>X1S2S8</accession>
<dbReference type="Pfam" id="PF00574">
    <property type="entry name" value="CLP_protease"/>
    <property type="match status" value="1"/>
</dbReference>
<dbReference type="AlphaFoldDB" id="X1S2S8"/>